<dbReference type="GO" id="GO:0003677">
    <property type="term" value="F:DNA binding"/>
    <property type="evidence" value="ECO:0007669"/>
    <property type="project" value="InterPro"/>
</dbReference>
<evidence type="ECO:0000313" key="1">
    <source>
        <dbReference type="EMBL" id="KAG2288497.1"/>
    </source>
</evidence>
<protein>
    <submittedName>
        <fullName evidence="1">Uncharacterized protein</fullName>
    </submittedName>
</protein>
<proteinExistence type="predicted"/>
<dbReference type="PANTHER" id="PTHR31124">
    <property type="entry name" value="APICAL MERISTEM FORMATION PROTEIN-RELATED-RELATED"/>
    <property type="match status" value="1"/>
</dbReference>
<dbReference type="EMBL" id="JAAMPC010000010">
    <property type="protein sequence ID" value="KAG2288497.1"/>
    <property type="molecule type" value="Genomic_DNA"/>
</dbReference>
<dbReference type="AlphaFoldDB" id="A0A8X7URV4"/>
<gene>
    <name evidence="1" type="ORF">Bca52824_048101</name>
</gene>
<dbReference type="PANTHER" id="PTHR31124:SF7">
    <property type="entry name" value="APICAL MERISTEM FORMATION PROTEIN-RELATED"/>
    <property type="match status" value="1"/>
</dbReference>
<sequence length="75" mass="8840">MESEVTESRLCIFANRTEACGYTDRCDSGCWSWRTMDDDSPIYSMSHDVVGFKRVFKFCDEDKDKYFDIERGEEV</sequence>
<name>A0A8X7URV4_BRACI</name>
<reference evidence="1 2" key="1">
    <citation type="submission" date="2020-02" db="EMBL/GenBank/DDBJ databases">
        <authorList>
            <person name="Ma Q."/>
            <person name="Huang Y."/>
            <person name="Song X."/>
            <person name="Pei D."/>
        </authorList>
    </citation>
    <scope>NUCLEOTIDE SEQUENCE [LARGE SCALE GENOMIC DNA]</scope>
    <source>
        <strain evidence="1">Sxm20200214</strain>
        <tissue evidence="1">Leaf</tissue>
    </source>
</reference>
<accession>A0A8X7URV4</accession>
<evidence type="ECO:0000313" key="2">
    <source>
        <dbReference type="Proteomes" id="UP000886595"/>
    </source>
</evidence>
<organism evidence="1 2">
    <name type="scientific">Brassica carinata</name>
    <name type="common">Ethiopian mustard</name>
    <name type="synonym">Abyssinian cabbage</name>
    <dbReference type="NCBI Taxonomy" id="52824"/>
    <lineage>
        <taxon>Eukaryota</taxon>
        <taxon>Viridiplantae</taxon>
        <taxon>Streptophyta</taxon>
        <taxon>Embryophyta</taxon>
        <taxon>Tracheophyta</taxon>
        <taxon>Spermatophyta</taxon>
        <taxon>Magnoliopsida</taxon>
        <taxon>eudicotyledons</taxon>
        <taxon>Gunneridae</taxon>
        <taxon>Pentapetalae</taxon>
        <taxon>rosids</taxon>
        <taxon>malvids</taxon>
        <taxon>Brassicales</taxon>
        <taxon>Brassicaceae</taxon>
        <taxon>Brassiceae</taxon>
        <taxon>Brassica</taxon>
    </lineage>
</organism>
<dbReference type="SUPFAM" id="SSF101941">
    <property type="entry name" value="NAC domain"/>
    <property type="match status" value="1"/>
</dbReference>
<keyword evidence="2" id="KW-1185">Reference proteome</keyword>
<dbReference type="InterPro" id="IPR036093">
    <property type="entry name" value="NAC_dom_sf"/>
</dbReference>
<dbReference type="Proteomes" id="UP000886595">
    <property type="component" value="Unassembled WGS sequence"/>
</dbReference>
<comment type="caution">
    <text evidence="1">The sequence shown here is derived from an EMBL/GenBank/DDBJ whole genome shotgun (WGS) entry which is preliminary data.</text>
</comment>
<dbReference type="GO" id="GO:0006355">
    <property type="term" value="P:regulation of DNA-templated transcription"/>
    <property type="evidence" value="ECO:0007669"/>
    <property type="project" value="InterPro"/>
</dbReference>